<name>A0A157T1N3_SACSO</name>
<evidence type="ECO:0000313" key="2">
    <source>
        <dbReference type="Proteomes" id="UP000076770"/>
    </source>
</evidence>
<dbReference type="RefSeq" id="WP_010923485.1">
    <property type="nucleotide sequence ID" value="NZ_LT549890.1"/>
</dbReference>
<dbReference type="OMA" id="TMESIKY"/>
<evidence type="ECO:0000313" key="1">
    <source>
        <dbReference type="EMBL" id="SAI85262.1"/>
    </source>
</evidence>
<dbReference type="Proteomes" id="UP000076770">
    <property type="component" value="Chromosome i"/>
</dbReference>
<reference evidence="2" key="1">
    <citation type="submission" date="2016-04" db="EMBL/GenBank/DDBJ databases">
        <authorList>
            <person name="Shah S.A."/>
            <person name="Garrett R.A."/>
        </authorList>
    </citation>
    <scope>NUCLEOTIDE SEQUENCE [LARGE SCALE GENOMIC DNA]</scope>
    <source>
        <strain evidence="2">ATCC 35091 / DSM 1616 / JCM 8930 / NBRC 15331 / P1</strain>
    </source>
</reference>
<proteinExistence type="predicted"/>
<protein>
    <submittedName>
        <fullName evidence="1">Uncharacterized protein</fullName>
    </submittedName>
</protein>
<dbReference type="PATRIC" id="fig|2287.9.peg.1787"/>
<organism evidence="1 2">
    <name type="scientific">Saccharolobus solfataricus</name>
    <name type="common">Sulfolobus solfataricus</name>
    <dbReference type="NCBI Taxonomy" id="2287"/>
    <lineage>
        <taxon>Archaea</taxon>
        <taxon>Thermoproteota</taxon>
        <taxon>Thermoprotei</taxon>
        <taxon>Sulfolobales</taxon>
        <taxon>Sulfolobaceae</taxon>
        <taxon>Saccharolobus</taxon>
    </lineage>
</organism>
<accession>A0A157T1N3</accession>
<dbReference type="EMBL" id="LT549890">
    <property type="protein sequence ID" value="SAI85262.1"/>
    <property type="molecule type" value="Genomic_DNA"/>
</dbReference>
<sequence length="283" mass="31986">MYSTELTLNSPIWIVRKFLMDPLFISGVSGHISILKFKDKQKDEYIMGDRIRELSAPTDEFIALYILLRTNKDFKYTEGIFNGPKVTMQSIKYSGMSDDGKLEFTIEFMPKSLGDTQTRLYVATNVKYNDSLLDKMLGKSAVDFAKHIVEDHFATYARVYFPSLYGDIIRSLTNKETDKEKTTQGLSLTPLFEFSGDATSILSKINEMVSQLDLGLIKVNFGKVNCNIIVQNKDMKRAICRSDSNVKAGFEALSLIISAKGQGKMEVYSVKMEDLIDTLYTLA</sequence>
<dbReference type="AlphaFoldDB" id="A0A157T1N3"/>
<gene>
    <name evidence="1" type="ORF">SSOP1_1708</name>
</gene>
<dbReference type="GeneID" id="7806185"/>
<dbReference type="OrthoDB" id="38459at2157"/>